<dbReference type="eggNOG" id="KOG3043">
    <property type="taxonomic scope" value="Eukaryota"/>
</dbReference>
<dbReference type="GO" id="GO:0016787">
    <property type="term" value="F:hydrolase activity"/>
    <property type="evidence" value="ECO:0007669"/>
    <property type="project" value="InterPro"/>
</dbReference>
<dbReference type="KEGG" id="cme:CYME_CMK095C"/>
<dbReference type="EMBL" id="AP006493">
    <property type="protein sequence ID" value="BAM80483.1"/>
    <property type="molecule type" value="Genomic_DNA"/>
</dbReference>
<dbReference type="SUPFAM" id="SSF53474">
    <property type="entry name" value="alpha/beta-Hydrolases"/>
    <property type="match status" value="1"/>
</dbReference>
<protein>
    <recommendedName>
        <fullName evidence="1">Dienelactone hydrolase domain-containing protein</fullName>
    </recommendedName>
</protein>
<dbReference type="GeneID" id="16994449"/>
<keyword evidence="3" id="KW-1185">Reference proteome</keyword>
<dbReference type="PANTHER" id="PTHR17630">
    <property type="entry name" value="DIENELACTONE HYDROLASE"/>
    <property type="match status" value="1"/>
</dbReference>
<dbReference type="STRING" id="280699.M1VHR3"/>
<reference evidence="2 3" key="1">
    <citation type="journal article" date="2004" name="Nature">
        <title>Genome sequence of the ultrasmall unicellular red alga Cyanidioschyzon merolae 10D.</title>
        <authorList>
            <person name="Matsuzaki M."/>
            <person name="Misumi O."/>
            <person name="Shin-i T."/>
            <person name="Maruyama S."/>
            <person name="Takahara M."/>
            <person name="Miyagishima S."/>
            <person name="Mori T."/>
            <person name="Nishida K."/>
            <person name="Yagisawa F."/>
            <person name="Nishida K."/>
            <person name="Yoshida Y."/>
            <person name="Nishimura Y."/>
            <person name="Nakao S."/>
            <person name="Kobayashi T."/>
            <person name="Momoyama Y."/>
            <person name="Higashiyama T."/>
            <person name="Minoda A."/>
            <person name="Sano M."/>
            <person name="Nomoto H."/>
            <person name="Oishi K."/>
            <person name="Hayashi H."/>
            <person name="Ohta F."/>
            <person name="Nishizaka S."/>
            <person name="Haga S."/>
            <person name="Miura S."/>
            <person name="Morishita T."/>
            <person name="Kabeya Y."/>
            <person name="Terasawa K."/>
            <person name="Suzuki Y."/>
            <person name="Ishii Y."/>
            <person name="Asakawa S."/>
            <person name="Takano H."/>
            <person name="Ohta N."/>
            <person name="Kuroiwa H."/>
            <person name="Tanaka K."/>
            <person name="Shimizu N."/>
            <person name="Sugano S."/>
            <person name="Sato N."/>
            <person name="Nozaki H."/>
            <person name="Ogasawara N."/>
            <person name="Kohara Y."/>
            <person name="Kuroiwa T."/>
        </authorList>
    </citation>
    <scope>NUCLEOTIDE SEQUENCE [LARGE SCALE GENOMIC DNA]</scope>
    <source>
        <strain evidence="2 3">10D</strain>
    </source>
</reference>
<dbReference type="InterPro" id="IPR029058">
    <property type="entry name" value="AB_hydrolase_fold"/>
</dbReference>
<gene>
    <name evidence="2" type="ORF">CYME_CMK095C</name>
</gene>
<reference evidence="2 3" key="2">
    <citation type="journal article" date="2007" name="BMC Biol.">
        <title>A 100%-complete sequence reveals unusually simple genomic features in the hot-spring red alga Cyanidioschyzon merolae.</title>
        <authorList>
            <person name="Nozaki H."/>
            <person name="Takano H."/>
            <person name="Misumi O."/>
            <person name="Terasawa K."/>
            <person name="Matsuzaki M."/>
            <person name="Maruyama S."/>
            <person name="Nishida K."/>
            <person name="Yagisawa F."/>
            <person name="Yoshida Y."/>
            <person name="Fujiwara T."/>
            <person name="Takio S."/>
            <person name="Tamura K."/>
            <person name="Chung S.J."/>
            <person name="Nakamura S."/>
            <person name="Kuroiwa H."/>
            <person name="Tanaka K."/>
            <person name="Sato N."/>
            <person name="Kuroiwa T."/>
        </authorList>
    </citation>
    <scope>NUCLEOTIDE SEQUENCE [LARGE SCALE GENOMIC DNA]</scope>
    <source>
        <strain evidence="2 3">10D</strain>
    </source>
</reference>
<evidence type="ECO:0000313" key="2">
    <source>
        <dbReference type="EMBL" id="BAM80483.1"/>
    </source>
</evidence>
<accession>M1VHR3</accession>
<sequence>MSPQDTCCPPDSWPALKVDYKPKGKLEDIGKGLKAYVVGNGPRAVIALNDVFGIESGHSKEICDAIADKGFTVVFPDVFRGKPLQVSDMSKLFDELPGWAKQFDYEPALRKDVVEVILPYLHDKLGFKSNDQIALAGFCWGAFMLFHLAGDTKLPGGPFACGVSFHPSVQIEGVFQRDPLQLIDRATCPQLLLPSAGEPDYMKEEGDAIKKLRAKPFGASCGVKTFPSMQHGWVNRGDRNDPQVVKEAQEALQLAVDFMMRHTKPKA</sequence>
<evidence type="ECO:0000313" key="3">
    <source>
        <dbReference type="Proteomes" id="UP000007014"/>
    </source>
</evidence>
<organism evidence="2 3">
    <name type="scientific">Cyanidioschyzon merolae (strain NIES-3377 / 10D)</name>
    <name type="common">Unicellular red alga</name>
    <dbReference type="NCBI Taxonomy" id="280699"/>
    <lineage>
        <taxon>Eukaryota</taxon>
        <taxon>Rhodophyta</taxon>
        <taxon>Bangiophyceae</taxon>
        <taxon>Cyanidiales</taxon>
        <taxon>Cyanidiaceae</taxon>
        <taxon>Cyanidioschyzon</taxon>
    </lineage>
</organism>
<dbReference type="Gramene" id="CMK095CT">
    <property type="protein sequence ID" value="CMK095CT"/>
    <property type="gene ID" value="CMK095C"/>
</dbReference>
<dbReference type="OrthoDB" id="17560at2759"/>
<dbReference type="Gene3D" id="3.40.50.1820">
    <property type="entry name" value="alpha/beta hydrolase"/>
    <property type="match status" value="1"/>
</dbReference>
<name>M1VHR3_CYAM1</name>
<feature type="domain" description="Dienelactone hydrolase" evidence="1">
    <location>
        <begin position="43"/>
        <end position="261"/>
    </location>
</feature>
<dbReference type="OMA" id="NAGWHGE"/>
<evidence type="ECO:0000259" key="1">
    <source>
        <dbReference type="Pfam" id="PF01738"/>
    </source>
</evidence>
<dbReference type="AlphaFoldDB" id="M1VHR3"/>
<proteinExistence type="predicted"/>
<dbReference type="Proteomes" id="UP000007014">
    <property type="component" value="Chromosome 11"/>
</dbReference>
<dbReference type="Pfam" id="PF01738">
    <property type="entry name" value="DLH"/>
    <property type="match status" value="1"/>
</dbReference>
<dbReference type="PANTHER" id="PTHR17630:SF44">
    <property type="entry name" value="PROTEIN AIM2"/>
    <property type="match status" value="1"/>
</dbReference>
<dbReference type="HOGENOM" id="CLU_063787_0_0_1"/>
<dbReference type="RefSeq" id="XP_005536519.1">
    <property type="nucleotide sequence ID" value="XM_005536462.1"/>
</dbReference>
<dbReference type="InterPro" id="IPR002925">
    <property type="entry name" value="Dienelactn_hydro"/>
</dbReference>